<evidence type="ECO:0000313" key="4">
    <source>
        <dbReference type="Proteomes" id="UP000257109"/>
    </source>
</evidence>
<dbReference type="Gene3D" id="1.10.340.70">
    <property type="match status" value="1"/>
</dbReference>
<feature type="non-terminal residue" evidence="3">
    <location>
        <position position="1"/>
    </location>
</feature>
<organism evidence="3 4">
    <name type="scientific">Mucuna pruriens</name>
    <name type="common">Velvet bean</name>
    <name type="synonym">Dolichos pruriens</name>
    <dbReference type="NCBI Taxonomy" id="157652"/>
    <lineage>
        <taxon>Eukaryota</taxon>
        <taxon>Viridiplantae</taxon>
        <taxon>Streptophyta</taxon>
        <taxon>Embryophyta</taxon>
        <taxon>Tracheophyta</taxon>
        <taxon>Spermatophyta</taxon>
        <taxon>Magnoliopsida</taxon>
        <taxon>eudicotyledons</taxon>
        <taxon>Gunneridae</taxon>
        <taxon>Pentapetalae</taxon>
        <taxon>rosids</taxon>
        <taxon>fabids</taxon>
        <taxon>Fabales</taxon>
        <taxon>Fabaceae</taxon>
        <taxon>Papilionoideae</taxon>
        <taxon>50 kb inversion clade</taxon>
        <taxon>NPAAA clade</taxon>
        <taxon>indigoferoid/millettioid clade</taxon>
        <taxon>Phaseoleae</taxon>
        <taxon>Mucuna</taxon>
    </lineage>
</organism>
<dbReference type="InterPro" id="IPR041588">
    <property type="entry name" value="Integrase_H2C2"/>
</dbReference>
<comment type="caution">
    <text evidence="3">The sequence shown here is derived from an EMBL/GenBank/DDBJ whole genome shotgun (WGS) entry which is preliminary data.</text>
</comment>
<feature type="signal peptide" evidence="1">
    <location>
        <begin position="1"/>
        <end position="16"/>
    </location>
</feature>
<gene>
    <name evidence="3" type="ORF">CR513_22442</name>
</gene>
<keyword evidence="1" id="KW-0732">Signal</keyword>
<dbReference type="Proteomes" id="UP000257109">
    <property type="component" value="Unassembled WGS sequence"/>
</dbReference>
<dbReference type="EMBL" id="QJKJ01004211">
    <property type="protein sequence ID" value="RDX95077.1"/>
    <property type="molecule type" value="Genomic_DNA"/>
</dbReference>
<evidence type="ECO:0000256" key="1">
    <source>
        <dbReference type="SAM" id="SignalP"/>
    </source>
</evidence>
<evidence type="ECO:0000313" key="3">
    <source>
        <dbReference type="EMBL" id="RDX95077.1"/>
    </source>
</evidence>
<feature type="domain" description="Integrase zinc-binding" evidence="2">
    <location>
        <begin position="40"/>
        <end position="75"/>
    </location>
</feature>
<sequence>MKKILILVSLFPCVSIRHSMISLDMMAFYLRMRMKVALWVHKSFKILNENFCWPHMRKDVHNICERCLTCKLAKSKRTLRSRLGVKLLFSTTYHLETDEQTEIIPHVEFSYNRVFVSITSYSPFKLAFGFNLLSPLDLLPLPILPNCVNDEGLSKA</sequence>
<accession>A0A371GX08</accession>
<dbReference type="PANTHER" id="PTHR35046">
    <property type="entry name" value="ZINC KNUCKLE (CCHC-TYPE) FAMILY PROTEIN"/>
    <property type="match status" value="1"/>
</dbReference>
<proteinExistence type="predicted"/>
<evidence type="ECO:0000259" key="2">
    <source>
        <dbReference type="Pfam" id="PF17921"/>
    </source>
</evidence>
<name>A0A371GX08_MUCPR</name>
<dbReference type="Pfam" id="PF17921">
    <property type="entry name" value="Integrase_H2C2"/>
    <property type="match status" value="1"/>
</dbReference>
<keyword evidence="4" id="KW-1185">Reference proteome</keyword>
<protein>
    <recommendedName>
        <fullName evidence="2">Integrase zinc-binding domain-containing protein</fullName>
    </recommendedName>
</protein>
<dbReference type="PANTHER" id="PTHR35046:SF9">
    <property type="entry name" value="RNA-DIRECTED DNA POLYMERASE"/>
    <property type="match status" value="1"/>
</dbReference>
<feature type="chain" id="PRO_5016606118" description="Integrase zinc-binding domain-containing protein" evidence="1">
    <location>
        <begin position="17"/>
        <end position="156"/>
    </location>
</feature>
<dbReference type="AlphaFoldDB" id="A0A371GX08"/>
<reference evidence="3" key="1">
    <citation type="submission" date="2018-05" db="EMBL/GenBank/DDBJ databases">
        <title>Draft genome of Mucuna pruriens seed.</title>
        <authorList>
            <person name="Nnadi N.E."/>
            <person name="Vos R."/>
            <person name="Hasami M.H."/>
            <person name="Devisetty U.K."/>
            <person name="Aguiy J.C."/>
        </authorList>
    </citation>
    <scope>NUCLEOTIDE SEQUENCE [LARGE SCALE GENOMIC DNA]</scope>
    <source>
        <strain evidence="3">JCA_2017</strain>
    </source>
</reference>